<dbReference type="EMBL" id="AP027732">
    <property type="protein sequence ID" value="BDZ48171.1"/>
    <property type="molecule type" value="Genomic_DNA"/>
</dbReference>
<sequence>MPEESIHRGYVLVVARFVPENTIDEFVKAAEIVGRTHDVVIVGSTGYGGELDERVSALAEANPRVTWLGHLSDDRRLFALWQHAGAYFHGHSVGGTNPALVQAMLCGAPTVARDTVYNREVLDDAGVFVPPDPEAIASALMALLDDPERQEELSRAVEARARAHYLWDDICQRYESELRRLFP</sequence>
<gene>
    <name evidence="3" type="ORF">GCM10025867_04120</name>
</gene>
<evidence type="ECO:0000256" key="1">
    <source>
        <dbReference type="ARBA" id="ARBA00022679"/>
    </source>
</evidence>
<organism evidence="3 4">
    <name type="scientific">Frondihabitans sucicola</name>
    <dbReference type="NCBI Taxonomy" id="1268041"/>
    <lineage>
        <taxon>Bacteria</taxon>
        <taxon>Bacillati</taxon>
        <taxon>Actinomycetota</taxon>
        <taxon>Actinomycetes</taxon>
        <taxon>Micrococcales</taxon>
        <taxon>Microbacteriaceae</taxon>
        <taxon>Frondihabitans</taxon>
    </lineage>
</organism>
<accession>A0ABN6XTN9</accession>
<dbReference type="PANTHER" id="PTHR46401:SF2">
    <property type="entry name" value="GLYCOSYLTRANSFERASE WBBK-RELATED"/>
    <property type="match status" value="1"/>
</dbReference>
<evidence type="ECO:0000313" key="4">
    <source>
        <dbReference type="Proteomes" id="UP001321486"/>
    </source>
</evidence>
<dbReference type="Gene3D" id="3.40.50.2000">
    <property type="entry name" value="Glycogen Phosphorylase B"/>
    <property type="match status" value="1"/>
</dbReference>
<evidence type="ECO:0000313" key="3">
    <source>
        <dbReference type="EMBL" id="BDZ48171.1"/>
    </source>
</evidence>
<dbReference type="SUPFAM" id="SSF53756">
    <property type="entry name" value="UDP-Glycosyltransferase/glycogen phosphorylase"/>
    <property type="match status" value="1"/>
</dbReference>
<dbReference type="InterPro" id="IPR001296">
    <property type="entry name" value="Glyco_trans_1"/>
</dbReference>
<reference evidence="4" key="1">
    <citation type="journal article" date="2019" name="Int. J. Syst. Evol. Microbiol.">
        <title>The Global Catalogue of Microorganisms (GCM) 10K type strain sequencing project: providing services to taxonomists for standard genome sequencing and annotation.</title>
        <authorList>
            <consortium name="The Broad Institute Genomics Platform"/>
            <consortium name="The Broad Institute Genome Sequencing Center for Infectious Disease"/>
            <person name="Wu L."/>
            <person name="Ma J."/>
        </authorList>
    </citation>
    <scope>NUCLEOTIDE SEQUENCE [LARGE SCALE GENOMIC DNA]</scope>
    <source>
        <strain evidence="4">NBRC 108728</strain>
    </source>
</reference>
<keyword evidence="4" id="KW-1185">Reference proteome</keyword>
<dbReference type="Pfam" id="PF00534">
    <property type="entry name" value="Glycos_transf_1"/>
    <property type="match status" value="1"/>
</dbReference>
<feature type="domain" description="Glycosyl transferase family 1" evidence="2">
    <location>
        <begin position="10"/>
        <end position="157"/>
    </location>
</feature>
<dbReference type="Proteomes" id="UP001321486">
    <property type="component" value="Chromosome"/>
</dbReference>
<protein>
    <recommendedName>
        <fullName evidence="2">Glycosyl transferase family 1 domain-containing protein</fullName>
    </recommendedName>
</protein>
<dbReference type="PANTHER" id="PTHR46401">
    <property type="entry name" value="GLYCOSYLTRANSFERASE WBBK-RELATED"/>
    <property type="match status" value="1"/>
</dbReference>
<proteinExistence type="predicted"/>
<keyword evidence="1" id="KW-0808">Transferase</keyword>
<evidence type="ECO:0000259" key="2">
    <source>
        <dbReference type="Pfam" id="PF00534"/>
    </source>
</evidence>
<name>A0ABN6XTN9_9MICO</name>